<dbReference type="AlphaFoldDB" id="A0A7G8BET0"/>
<dbReference type="KEGG" id="adin:H7849_18345"/>
<protein>
    <submittedName>
        <fullName evidence="1">Uncharacterized protein</fullName>
    </submittedName>
</protein>
<gene>
    <name evidence="1" type="ORF">H7849_18345</name>
</gene>
<dbReference type="EMBL" id="CP060394">
    <property type="protein sequence ID" value="QNI31050.1"/>
    <property type="molecule type" value="Genomic_DNA"/>
</dbReference>
<proteinExistence type="predicted"/>
<reference evidence="1 2" key="1">
    <citation type="submission" date="2020-08" db="EMBL/GenBank/DDBJ databases">
        <title>Edaphobacter telluris sp. nov. and Acidobacterium dinghuensis sp. nov., two acidobacteria isolated from forest soil.</title>
        <authorList>
            <person name="Fu J."/>
            <person name="Qiu L."/>
        </authorList>
    </citation>
    <scope>NUCLEOTIDE SEQUENCE [LARGE SCALE GENOMIC DNA]</scope>
    <source>
        <strain evidence="1">4Y35</strain>
    </source>
</reference>
<evidence type="ECO:0000313" key="2">
    <source>
        <dbReference type="Proteomes" id="UP000515312"/>
    </source>
</evidence>
<dbReference type="Proteomes" id="UP000515312">
    <property type="component" value="Chromosome"/>
</dbReference>
<evidence type="ECO:0000313" key="1">
    <source>
        <dbReference type="EMBL" id="QNI31050.1"/>
    </source>
</evidence>
<keyword evidence="2" id="KW-1185">Reference proteome</keyword>
<name>A0A7G8BET0_9BACT</name>
<organism evidence="1 2">
    <name type="scientific">Alloacidobacterium dinghuense</name>
    <dbReference type="NCBI Taxonomy" id="2763107"/>
    <lineage>
        <taxon>Bacteria</taxon>
        <taxon>Pseudomonadati</taxon>
        <taxon>Acidobacteriota</taxon>
        <taxon>Terriglobia</taxon>
        <taxon>Terriglobales</taxon>
        <taxon>Acidobacteriaceae</taxon>
        <taxon>Alloacidobacterium</taxon>
    </lineage>
</organism>
<sequence>MSTAVDPPFLVASFTNERLGLCANVREIPDFEEHELLVVDAFSGEVVIMRRYPDRDQAVEAAKAITGIVPS</sequence>
<accession>A0A7G8BET0</accession>
<dbReference type="RefSeq" id="WP_186741376.1">
    <property type="nucleotide sequence ID" value="NZ_CP060394.1"/>
</dbReference>